<protein>
    <recommendedName>
        <fullName evidence="4">DUF1311 domain-containing protein</fullName>
    </recommendedName>
</protein>
<comment type="caution">
    <text evidence="2">The sequence shown here is derived from an EMBL/GenBank/DDBJ whole genome shotgun (WGS) entry which is preliminary data.</text>
</comment>
<name>A0A5S4VZR5_9BRAD</name>
<keyword evidence="3" id="KW-1185">Reference proteome</keyword>
<proteinExistence type="predicted"/>
<keyword evidence="1" id="KW-0732">Signal</keyword>
<evidence type="ECO:0000256" key="1">
    <source>
        <dbReference type="SAM" id="SignalP"/>
    </source>
</evidence>
<gene>
    <name evidence="2" type="ORF">FXB38_40225</name>
</gene>
<accession>A0A5S4VZR5</accession>
<reference evidence="2 3" key="1">
    <citation type="submission" date="2019-08" db="EMBL/GenBank/DDBJ databases">
        <title>Bradyrhizobium hipponensis sp. nov., a rhizobium isolated from a Lupinus angustifolius root nodule in Tunisia.</title>
        <authorList>
            <person name="Off K."/>
            <person name="Rejili M."/>
            <person name="Mars M."/>
            <person name="Brachmann A."/>
            <person name="Marin M."/>
        </authorList>
    </citation>
    <scope>NUCLEOTIDE SEQUENCE [LARGE SCALE GENOMIC DNA]</scope>
    <source>
        <strain evidence="2 3">CTAW11</strain>
    </source>
</reference>
<dbReference type="EMBL" id="VSSR01000109">
    <property type="protein sequence ID" value="TYL71385.1"/>
    <property type="molecule type" value="Genomic_DNA"/>
</dbReference>
<dbReference type="RefSeq" id="WP_148756424.1">
    <property type="nucleotide sequence ID" value="NZ_VSSR01000109.1"/>
</dbReference>
<sequence>MKILLGLLTLAIMTRAASALDSVADAKQCSEAALASYALTSAEPAEKIAEMAFRRCSDKWREAFDPVGREMDASPTLKEAQENCIKRLGPSSCPAPLPSIVVLMNAAQRTFQSDAVTKVFDIRAKVAGE</sequence>
<evidence type="ECO:0000313" key="2">
    <source>
        <dbReference type="EMBL" id="TYL71385.1"/>
    </source>
</evidence>
<dbReference type="AlphaFoldDB" id="A0A5S4VZR5"/>
<feature type="signal peptide" evidence="1">
    <location>
        <begin position="1"/>
        <end position="19"/>
    </location>
</feature>
<evidence type="ECO:0008006" key="4">
    <source>
        <dbReference type="Google" id="ProtNLM"/>
    </source>
</evidence>
<organism evidence="2 3">
    <name type="scientific">Bradyrhizobium cytisi</name>
    <dbReference type="NCBI Taxonomy" id="515489"/>
    <lineage>
        <taxon>Bacteria</taxon>
        <taxon>Pseudomonadati</taxon>
        <taxon>Pseudomonadota</taxon>
        <taxon>Alphaproteobacteria</taxon>
        <taxon>Hyphomicrobiales</taxon>
        <taxon>Nitrobacteraceae</taxon>
        <taxon>Bradyrhizobium</taxon>
    </lineage>
</organism>
<evidence type="ECO:0000313" key="3">
    <source>
        <dbReference type="Proteomes" id="UP000324853"/>
    </source>
</evidence>
<feature type="chain" id="PRO_5024390958" description="DUF1311 domain-containing protein" evidence="1">
    <location>
        <begin position="20"/>
        <end position="129"/>
    </location>
</feature>
<dbReference type="Proteomes" id="UP000324853">
    <property type="component" value="Unassembled WGS sequence"/>
</dbReference>